<feature type="compositionally biased region" description="Pro residues" evidence="1">
    <location>
        <begin position="85"/>
        <end position="96"/>
    </location>
</feature>
<feature type="non-terminal residue" evidence="2">
    <location>
        <position position="103"/>
    </location>
</feature>
<feature type="compositionally biased region" description="Low complexity" evidence="1">
    <location>
        <begin position="70"/>
        <end position="84"/>
    </location>
</feature>
<protein>
    <submittedName>
        <fullName evidence="2">Uncharacterized protein</fullName>
    </submittedName>
</protein>
<evidence type="ECO:0000313" key="2">
    <source>
        <dbReference type="EMBL" id="NJQ07845.1"/>
    </source>
</evidence>
<feature type="region of interest" description="Disordered" evidence="1">
    <location>
        <begin position="70"/>
        <end position="103"/>
    </location>
</feature>
<dbReference type="AlphaFoldDB" id="A0A7X6I0T2"/>
<accession>A0A7X6I0T2</accession>
<evidence type="ECO:0000313" key="3">
    <source>
        <dbReference type="Proteomes" id="UP000578686"/>
    </source>
</evidence>
<sequence>MTPSQPSPTEPAPGTGAEPRPDGAVVRLEAAEAAIVEHYARLVRLGYLILPPDLARHRRVVAAHALAQRALPRSRTTRLARPGLPTRPAPPAPGAPDDPDGRD</sequence>
<name>A0A7X6I0T2_9ACTN</name>
<dbReference type="EMBL" id="JAAVJD010000205">
    <property type="protein sequence ID" value="NJQ07845.1"/>
    <property type="molecule type" value="Genomic_DNA"/>
</dbReference>
<organism evidence="2 3">
    <name type="scientific">Streptomyces lonarensis</name>
    <dbReference type="NCBI Taxonomy" id="700599"/>
    <lineage>
        <taxon>Bacteria</taxon>
        <taxon>Bacillati</taxon>
        <taxon>Actinomycetota</taxon>
        <taxon>Actinomycetes</taxon>
        <taxon>Kitasatosporales</taxon>
        <taxon>Streptomycetaceae</taxon>
        <taxon>Streptomyces</taxon>
    </lineage>
</organism>
<evidence type="ECO:0000256" key="1">
    <source>
        <dbReference type="SAM" id="MobiDB-lite"/>
    </source>
</evidence>
<comment type="caution">
    <text evidence="2">The sequence shown here is derived from an EMBL/GenBank/DDBJ whole genome shotgun (WGS) entry which is preliminary data.</text>
</comment>
<gene>
    <name evidence="2" type="ORF">HCN56_20220</name>
</gene>
<reference evidence="2 3" key="1">
    <citation type="submission" date="2020-03" db="EMBL/GenBank/DDBJ databases">
        <title>Draft genome of Streptomyces sp. ventii, isolated from the Axial Seamount in the Pacific Ocean, and resequencing of the two type strains Streptomyces lonarensis strain NCL 716 and Streptomyces bohaiensis strain 11A07.</title>
        <authorList>
            <person name="Loughran R.M."/>
            <person name="Pfannmuller K.M."/>
            <person name="Wasson B.J."/>
            <person name="Deadmond M.C."/>
            <person name="Paddock B.E."/>
            <person name="Koyack M.J."/>
            <person name="Gallegos D.A."/>
            <person name="Mitchell E.A."/>
            <person name="Ushijima B."/>
            <person name="Saw J.H."/>
            <person name="Mcphail K.L."/>
            <person name="Videau P."/>
        </authorList>
    </citation>
    <scope>NUCLEOTIDE SEQUENCE [LARGE SCALE GENOMIC DNA]</scope>
    <source>
        <strain evidence="2 3">NCL716</strain>
    </source>
</reference>
<keyword evidence="3" id="KW-1185">Reference proteome</keyword>
<feature type="region of interest" description="Disordered" evidence="1">
    <location>
        <begin position="1"/>
        <end position="24"/>
    </location>
</feature>
<proteinExistence type="predicted"/>
<dbReference type="Proteomes" id="UP000578686">
    <property type="component" value="Unassembled WGS sequence"/>
</dbReference>
<feature type="compositionally biased region" description="Pro residues" evidence="1">
    <location>
        <begin position="1"/>
        <end position="11"/>
    </location>
</feature>